<name>A0ABR3JR18_9AGAR</name>
<proteinExistence type="predicted"/>
<evidence type="ECO:0000313" key="2">
    <source>
        <dbReference type="Proteomes" id="UP001556367"/>
    </source>
</evidence>
<dbReference type="Proteomes" id="UP001556367">
    <property type="component" value="Unassembled WGS sequence"/>
</dbReference>
<gene>
    <name evidence="1" type="ORF">HGRIS_000171</name>
</gene>
<evidence type="ECO:0000313" key="1">
    <source>
        <dbReference type="EMBL" id="KAL0957996.1"/>
    </source>
</evidence>
<sequence length="212" mass="22981">MTPSLTLSGLPGSPAFPSWSEHVIGNYSCAPPRNLQNIMECASITAAPHYPRHMTTARTPSSAAGKCAVAFAEHARPAAHTGSFAFARIRGDISLVQVVSLCQTSPSSSVSSLSSLPSPSPPPSCSSSVSHSTIVLKVFRHEFITIFRLSHALTVNSEDVRILECLADSALRYEEEQETVFLARDLVAQLNRMSTARYASKQTRYPYASVRR</sequence>
<keyword evidence="2" id="KW-1185">Reference proteome</keyword>
<organism evidence="1 2">
    <name type="scientific">Hohenbuehelia grisea</name>
    <dbReference type="NCBI Taxonomy" id="104357"/>
    <lineage>
        <taxon>Eukaryota</taxon>
        <taxon>Fungi</taxon>
        <taxon>Dikarya</taxon>
        <taxon>Basidiomycota</taxon>
        <taxon>Agaricomycotina</taxon>
        <taxon>Agaricomycetes</taxon>
        <taxon>Agaricomycetidae</taxon>
        <taxon>Agaricales</taxon>
        <taxon>Pleurotineae</taxon>
        <taxon>Pleurotaceae</taxon>
        <taxon>Hohenbuehelia</taxon>
    </lineage>
</organism>
<dbReference type="EMBL" id="JASNQZ010000004">
    <property type="protein sequence ID" value="KAL0957996.1"/>
    <property type="molecule type" value="Genomic_DNA"/>
</dbReference>
<accession>A0ABR3JR18</accession>
<reference evidence="2" key="1">
    <citation type="submission" date="2024-06" db="EMBL/GenBank/DDBJ databases">
        <title>Multi-omics analyses provide insights into the biosynthesis of the anticancer antibiotic pleurotin in Hohenbuehelia grisea.</title>
        <authorList>
            <person name="Weaver J.A."/>
            <person name="Alberti F."/>
        </authorList>
    </citation>
    <scope>NUCLEOTIDE SEQUENCE [LARGE SCALE GENOMIC DNA]</scope>
    <source>
        <strain evidence="2">T-177</strain>
    </source>
</reference>
<comment type="caution">
    <text evidence="1">The sequence shown here is derived from an EMBL/GenBank/DDBJ whole genome shotgun (WGS) entry which is preliminary data.</text>
</comment>
<protein>
    <submittedName>
        <fullName evidence="1">Uncharacterized protein</fullName>
    </submittedName>
</protein>